<proteinExistence type="predicted"/>
<protein>
    <recommendedName>
        <fullName evidence="1">Transposase IS701-like DDE domain-containing protein</fullName>
    </recommendedName>
</protein>
<dbReference type="Proteomes" id="UP001500994">
    <property type="component" value="Unassembled WGS sequence"/>
</dbReference>
<sequence length="87" mass="9606">MQVQLRVRVQARRRKRIAERMVPPTGPDAWAIDDAPLPNGGKMSVAVTHQHCGAPGKQANYQVAGGERPSGHRYRLLPTEVTARRSP</sequence>
<organism evidence="2 3">
    <name type="scientific">Streptomyces lunalinharesii</name>
    <dbReference type="NCBI Taxonomy" id="333384"/>
    <lineage>
        <taxon>Bacteria</taxon>
        <taxon>Bacillati</taxon>
        <taxon>Actinomycetota</taxon>
        <taxon>Actinomycetes</taxon>
        <taxon>Kitasatosporales</taxon>
        <taxon>Streptomycetaceae</taxon>
        <taxon>Streptomyces</taxon>
    </lineage>
</organism>
<feature type="domain" description="Transposase IS701-like DDE" evidence="1">
    <location>
        <begin position="11"/>
        <end position="64"/>
    </location>
</feature>
<dbReference type="EMBL" id="BAAARK010000009">
    <property type="protein sequence ID" value="GAA2663557.1"/>
    <property type="molecule type" value="Genomic_DNA"/>
</dbReference>
<evidence type="ECO:0000259" key="1">
    <source>
        <dbReference type="Pfam" id="PF13546"/>
    </source>
</evidence>
<evidence type="ECO:0000313" key="2">
    <source>
        <dbReference type="EMBL" id="GAA2663557.1"/>
    </source>
</evidence>
<comment type="caution">
    <text evidence="2">The sequence shown here is derived from an EMBL/GenBank/DDBJ whole genome shotgun (WGS) entry which is preliminary data.</text>
</comment>
<name>A0ABN3RY02_9ACTN</name>
<dbReference type="InterPro" id="IPR038721">
    <property type="entry name" value="IS701-like_DDE_dom"/>
</dbReference>
<gene>
    <name evidence="2" type="ORF">GCM10009864_34690</name>
</gene>
<keyword evidence="3" id="KW-1185">Reference proteome</keyword>
<dbReference type="Pfam" id="PF13546">
    <property type="entry name" value="DDE_5"/>
    <property type="match status" value="1"/>
</dbReference>
<evidence type="ECO:0000313" key="3">
    <source>
        <dbReference type="Proteomes" id="UP001500994"/>
    </source>
</evidence>
<reference evidence="2 3" key="1">
    <citation type="journal article" date="2019" name="Int. J. Syst. Evol. Microbiol.">
        <title>The Global Catalogue of Microorganisms (GCM) 10K type strain sequencing project: providing services to taxonomists for standard genome sequencing and annotation.</title>
        <authorList>
            <consortium name="The Broad Institute Genomics Platform"/>
            <consortium name="The Broad Institute Genome Sequencing Center for Infectious Disease"/>
            <person name="Wu L."/>
            <person name="Ma J."/>
        </authorList>
    </citation>
    <scope>NUCLEOTIDE SEQUENCE [LARGE SCALE GENOMIC DNA]</scope>
    <source>
        <strain evidence="2 3">JCM 16374</strain>
    </source>
</reference>
<accession>A0ABN3RY02</accession>